<gene>
    <name evidence="2" type="ORF">SY89_03050</name>
</gene>
<dbReference type="EMBL" id="LGUC01000001">
    <property type="protein sequence ID" value="KPN32282.1"/>
    <property type="molecule type" value="Genomic_DNA"/>
</dbReference>
<accession>A0A0P7I5I6</accession>
<dbReference type="AlphaFoldDB" id="A0A0P7I5I6"/>
<sequence length="86" mass="8313">MNANPIIGALAALLLLSVVAMPAAAAPGAADGPAEQVDDCKNAENGPDGEGPPGFVGGLVPDFVSGLMADLPVPNVVKSAFGAEAC</sequence>
<name>A0A0P7I5I6_9EURY</name>
<reference evidence="3" key="1">
    <citation type="submission" date="2013-11" db="EMBL/GenBank/DDBJ databases">
        <authorList>
            <person name="Hoang H.T."/>
            <person name="Killian M.L."/>
            <person name="Madson D.M."/>
            <person name="Arruda P.H.E."/>
            <person name="Sun D."/>
            <person name="Schwartz K.J."/>
            <person name="Yoon K."/>
        </authorList>
    </citation>
    <scope>NUCLEOTIDE SEQUENCE [LARGE SCALE GENOMIC DNA]</scope>
    <source>
        <strain evidence="3">CDK2</strain>
    </source>
</reference>
<dbReference type="Proteomes" id="UP000050535">
    <property type="component" value="Unassembled WGS sequence"/>
</dbReference>
<keyword evidence="3" id="KW-1185">Reference proteome</keyword>
<proteinExistence type="predicted"/>
<protein>
    <submittedName>
        <fullName evidence="2">Uncharacterized protein</fullName>
    </submittedName>
</protein>
<evidence type="ECO:0000256" key="1">
    <source>
        <dbReference type="SAM" id="MobiDB-lite"/>
    </source>
</evidence>
<organism evidence="2 3">
    <name type="scientific">Halolamina pelagica</name>
    <dbReference type="NCBI Taxonomy" id="699431"/>
    <lineage>
        <taxon>Archaea</taxon>
        <taxon>Methanobacteriati</taxon>
        <taxon>Methanobacteriota</taxon>
        <taxon>Stenosarchaea group</taxon>
        <taxon>Halobacteria</taxon>
        <taxon>Halobacteriales</taxon>
        <taxon>Haloferacaceae</taxon>
    </lineage>
</organism>
<evidence type="ECO:0000313" key="3">
    <source>
        <dbReference type="Proteomes" id="UP000050535"/>
    </source>
</evidence>
<evidence type="ECO:0000313" key="2">
    <source>
        <dbReference type="EMBL" id="KPN32282.1"/>
    </source>
</evidence>
<dbReference type="OrthoDB" id="313157at2157"/>
<feature type="region of interest" description="Disordered" evidence="1">
    <location>
        <begin position="27"/>
        <end position="55"/>
    </location>
</feature>
<dbReference type="STRING" id="699431.SY89_03050"/>
<comment type="caution">
    <text evidence="2">The sequence shown here is derived from an EMBL/GenBank/DDBJ whole genome shotgun (WGS) entry which is preliminary data.</text>
</comment>
<dbReference type="RefSeq" id="WP_054584582.1">
    <property type="nucleotide sequence ID" value="NZ_LGUC01000001.1"/>
</dbReference>